<organism evidence="2 3">
    <name type="scientific">Candidatus Faecivivens stercoripullorum</name>
    <dbReference type="NCBI Taxonomy" id="2840805"/>
    <lineage>
        <taxon>Bacteria</taxon>
        <taxon>Bacillati</taxon>
        <taxon>Bacillota</taxon>
        <taxon>Clostridia</taxon>
        <taxon>Eubacteriales</taxon>
        <taxon>Oscillospiraceae</taxon>
        <taxon>Oscillospiraceae incertae sedis</taxon>
        <taxon>Candidatus Faecivivens</taxon>
    </lineage>
</organism>
<proteinExistence type="inferred from homology"/>
<reference evidence="2" key="1">
    <citation type="submission" date="2020-10" db="EMBL/GenBank/DDBJ databases">
        <authorList>
            <person name="Gilroy R."/>
        </authorList>
    </citation>
    <scope>NUCLEOTIDE SEQUENCE</scope>
    <source>
        <strain evidence="2">ChiBcec7-5410</strain>
    </source>
</reference>
<dbReference type="EMBL" id="DVLW01000194">
    <property type="protein sequence ID" value="HIT94937.1"/>
    <property type="molecule type" value="Genomic_DNA"/>
</dbReference>
<reference evidence="2" key="2">
    <citation type="journal article" date="2021" name="PeerJ">
        <title>Extensive microbial diversity within the chicken gut microbiome revealed by metagenomics and culture.</title>
        <authorList>
            <person name="Gilroy R."/>
            <person name="Ravi A."/>
            <person name="Getino M."/>
            <person name="Pursley I."/>
            <person name="Horton D.L."/>
            <person name="Alikhan N.F."/>
            <person name="Baker D."/>
            <person name="Gharbi K."/>
            <person name="Hall N."/>
            <person name="Watson M."/>
            <person name="Adriaenssens E.M."/>
            <person name="Foster-Nyarko E."/>
            <person name="Jarju S."/>
            <person name="Secka A."/>
            <person name="Antonio M."/>
            <person name="Oren A."/>
            <person name="Chaudhuri R.R."/>
            <person name="La Ragione R."/>
            <person name="Hildebrand F."/>
            <person name="Pallen M.J."/>
        </authorList>
    </citation>
    <scope>NUCLEOTIDE SEQUENCE</scope>
    <source>
        <strain evidence="2">ChiBcec7-5410</strain>
    </source>
</reference>
<dbReference type="AlphaFoldDB" id="A0A9D1H6T5"/>
<dbReference type="Pfam" id="PF22811">
    <property type="entry name" value="Zn_ribbon_NrdR"/>
    <property type="match status" value="1"/>
</dbReference>
<dbReference type="SUPFAM" id="SSF57783">
    <property type="entry name" value="Zinc beta-ribbon"/>
    <property type="match status" value="1"/>
</dbReference>
<accession>A0A9D1H6T5</accession>
<gene>
    <name evidence="2" type="primary">nrdR</name>
    <name evidence="2" type="ORF">IAC43_07100</name>
</gene>
<name>A0A9D1H6T5_9FIRM</name>
<dbReference type="GO" id="GO:0008270">
    <property type="term" value="F:zinc ion binding"/>
    <property type="evidence" value="ECO:0007669"/>
    <property type="project" value="InterPro"/>
</dbReference>
<dbReference type="InterPro" id="IPR055173">
    <property type="entry name" value="NrdR-like_N"/>
</dbReference>
<evidence type="ECO:0000313" key="3">
    <source>
        <dbReference type="Proteomes" id="UP000824160"/>
    </source>
</evidence>
<dbReference type="Gene3D" id="2.20.25.10">
    <property type="match status" value="1"/>
</dbReference>
<dbReference type="InterPro" id="IPR003796">
    <property type="entry name" value="RNR_NrdR-like"/>
</dbReference>
<dbReference type="Proteomes" id="UP000824160">
    <property type="component" value="Unassembled WGS sequence"/>
</dbReference>
<protein>
    <submittedName>
        <fullName evidence="2">Transcriptional repressor NrdR</fullName>
    </submittedName>
</protein>
<comment type="caution">
    <text evidence="2">The sequence shown here is derived from an EMBL/GenBank/DDBJ whole genome shotgun (WGS) entry which is preliminary data.</text>
</comment>
<evidence type="ECO:0000259" key="1">
    <source>
        <dbReference type="Pfam" id="PF22811"/>
    </source>
</evidence>
<dbReference type="PANTHER" id="PTHR30455">
    <property type="entry name" value="TRANSCRIPTIONAL REPRESSOR NRDR"/>
    <property type="match status" value="1"/>
</dbReference>
<dbReference type="HAMAP" id="MF_00440">
    <property type="entry name" value="NrdR"/>
    <property type="match status" value="1"/>
</dbReference>
<dbReference type="GO" id="GO:0045892">
    <property type="term" value="P:negative regulation of DNA-templated transcription"/>
    <property type="evidence" value="ECO:0007669"/>
    <property type="project" value="InterPro"/>
</dbReference>
<feature type="non-terminal residue" evidence="2">
    <location>
        <position position="63"/>
    </location>
</feature>
<evidence type="ECO:0000313" key="2">
    <source>
        <dbReference type="EMBL" id="HIT94937.1"/>
    </source>
</evidence>
<feature type="domain" description="Transcriptional repressor NrdR-like N-terminal" evidence="1">
    <location>
        <begin position="1"/>
        <end position="42"/>
    </location>
</feature>
<sequence length="63" mass="7530">MKCPYCGYNESKVIDSRPTEDDEKIRRRRECLSCGKRFTTYEIVETAPLMVVKKDHSRQLFDR</sequence>
<dbReference type="PANTHER" id="PTHR30455:SF2">
    <property type="entry name" value="TRANSCRIPTIONAL REPRESSOR NRDR"/>
    <property type="match status" value="1"/>
</dbReference>